<reference evidence="3" key="1">
    <citation type="submission" date="2014-03" db="EMBL/GenBank/DDBJ databases">
        <title>The Genome Sequence of Puccinia striiformis f. sp. tritici PST-78.</title>
        <authorList>
            <consortium name="The Broad Institute Genome Sequencing Platform"/>
            <person name="Cuomo C."/>
            <person name="Hulbert S."/>
            <person name="Chen X."/>
            <person name="Walker B."/>
            <person name="Young S.K."/>
            <person name="Zeng Q."/>
            <person name="Gargeya S."/>
            <person name="Fitzgerald M."/>
            <person name="Haas B."/>
            <person name="Abouelleil A."/>
            <person name="Alvarado L."/>
            <person name="Arachchi H.M."/>
            <person name="Berlin A.M."/>
            <person name="Chapman S.B."/>
            <person name="Goldberg J."/>
            <person name="Griggs A."/>
            <person name="Gujja S."/>
            <person name="Hansen M."/>
            <person name="Howarth C."/>
            <person name="Imamovic A."/>
            <person name="Larimer J."/>
            <person name="McCowan C."/>
            <person name="Montmayeur A."/>
            <person name="Murphy C."/>
            <person name="Neiman D."/>
            <person name="Pearson M."/>
            <person name="Priest M."/>
            <person name="Roberts A."/>
            <person name="Saif S."/>
            <person name="Shea T."/>
            <person name="Sisk P."/>
            <person name="Sykes S."/>
            <person name="Wortman J."/>
            <person name="Nusbaum C."/>
            <person name="Birren B."/>
        </authorList>
    </citation>
    <scope>NUCLEOTIDE SEQUENCE [LARGE SCALE GENOMIC DNA]</scope>
    <source>
        <strain evidence="3">race PST-78</strain>
    </source>
</reference>
<proteinExistence type="predicted"/>
<feature type="compositionally biased region" description="Basic and acidic residues" evidence="1">
    <location>
        <begin position="53"/>
        <end position="65"/>
    </location>
</feature>
<name>A0A0L0UI96_9BASI</name>
<feature type="region of interest" description="Disordered" evidence="1">
    <location>
        <begin position="1"/>
        <end position="71"/>
    </location>
</feature>
<sequence length="82" mass="9538">KNGEQAARQFGDDFDLVDVGKREGRSSPRKEKRTIQLEDGGRPVTRANSNRIRAKDRTRMGKEETEGNGWEGWYVRRRSYQP</sequence>
<comment type="caution">
    <text evidence="2">The sequence shown here is derived from an EMBL/GenBank/DDBJ whole genome shotgun (WGS) entry which is preliminary data.</text>
</comment>
<protein>
    <submittedName>
        <fullName evidence="2">Uncharacterized protein</fullName>
    </submittedName>
</protein>
<evidence type="ECO:0000313" key="3">
    <source>
        <dbReference type="Proteomes" id="UP000054564"/>
    </source>
</evidence>
<dbReference type="Proteomes" id="UP000054564">
    <property type="component" value="Unassembled WGS sequence"/>
</dbReference>
<keyword evidence="3" id="KW-1185">Reference proteome</keyword>
<feature type="non-terminal residue" evidence="2">
    <location>
        <position position="1"/>
    </location>
</feature>
<accession>A0A0L0UI96</accession>
<evidence type="ECO:0000313" key="2">
    <source>
        <dbReference type="EMBL" id="KNE86660.1"/>
    </source>
</evidence>
<dbReference type="AlphaFoldDB" id="A0A0L0UI96"/>
<dbReference type="EMBL" id="AJIL01008683">
    <property type="protein sequence ID" value="KNE86660.1"/>
    <property type="molecule type" value="Genomic_DNA"/>
</dbReference>
<gene>
    <name evidence="2" type="ORF">PSTG_19976</name>
</gene>
<feature type="compositionally biased region" description="Basic and acidic residues" evidence="1">
    <location>
        <begin position="18"/>
        <end position="41"/>
    </location>
</feature>
<organism evidence="2 3">
    <name type="scientific">Puccinia striiformis f. sp. tritici PST-78</name>
    <dbReference type="NCBI Taxonomy" id="1165861"/>
    <lineage>
        <taxon>Eukaryota</taxon>
        <taxon>Fungi</taxon>
        <taxon>Dikarya</taxon>
        <taxon>Basidiomycota</taxon>
        <taxon>Pucciniomycotina</taxon>
        <taxon>Pucciniomycetes</taxon>
        <taxon>Pucciniales</taxon>
        <taxon>Pucciniaceae</taxon>
        <taxon>Puccinia</taxon>
    </lineage>
</organism>
<evidence type="ECO:0000256" key="1">
    <source>
        <dbReference type="SAM" id="MobiDB-lite"/>
    </source>
</evidence>